<dbReference type="PANTHER" id="PTHR43847:SF1">
    <property type="entry name" value="BLL3993 PROTEIN"/>
    <property type="match status" value="1"/>
</dbReference>
<protein>
    <submittedName>
        <fullName evidence="6">Isoprenylcysteine carboxylmethyltransferase family protein</fullName>
        <ecNumber evidence="6">2.1.1.100</ecNumber>
        <ecNumber evidence="6">2.1.1.334</ecNumber>
    </submittedName>
</protein>
<dbReference type="InterPro" id="IPR007318">
    <property type="entry name" value="Phopholipid_MeTrfase"/>
</dbReference>
<dbReference type="PANTHER" id="PTHR43847">
    <property type="entry name" value="BLL3993 PROTEIN"/>
    <property type="match status" value="1"/>
</dbReference>
<gene>
    <name evidence="6" type="ORF">ABVK50_09105</name>
</gene>
<evidence type="ECO:0000256" key="1">
    <source>
        <dbReference type="ARBA" id="ARBA00004127"/>
    </source>
</evidence>
<dbReference type="GO" id="GO:0012505">
    <property type="term" value="C:endomembrane system"/>
    <property type="evidence" value="ECO:0007669"/>
    <property type="project" value="UniProtKB-SubCell"/>
</dbReference>
<dbReference type="InterPro" id="IPR052527">
    <property type="entry name" value="Metal_cation-efflux_comp"/>
</dbReference>
<keyword evidence="6" id="KW-0808">Transferase</keyword>
<dbReference type="RefSeq" id="WP_353641861.1">
    <property type="nucleotide sequence ID" value="NZ_CP159253.1"/>
</dbReference>
<comment type="subcellular location">
    <subcellularLocation>
        <location evidence="1">Endomembrane system</location>
        <topology evidence="1">Multi-pass membrane protein</topology>
    </subcellularLocation>
</comment>
<sequence length="164" mass="17860">MDSAEPKLTDTGTAGVIARPPLLFLAALLIGFVLDRLLPLSFPVPGGDLVYWSIGGSLILIGLAIFAAGVRNFLRAGTPIPTNEPTRALVTTGINGWTRNPIYLGMFLIYGGVGVAAQSSWLLILTLPLAIAIRYGVVAREEAYLERRFGDAYRDYKARVRRWL</sequence>
<dbReference type="AlphaFoldDB" id="A0AAU8CVE4"/>
<evidence type="ECO:0000313" key="6">
    <source>
        <dbReference type="EMBL" id="XCG50612.1"/>
    </source>
</evidence>
<keyword evidence="4 5" id="KW-0472">Membrane</keyword>
<dbReference type="GO" id="GO:0032259">
    <property type="term" value="P:methylation"/>
    <property type="evidence" value="ECO:0007669"/>
    <property type="project" value="UniProtKB-KW"/>
</dbReference>
<dbReference type="Pfam" id="PF04191">
    <property type="entry name" value="PEMT"/>
    <property type="match status" value="1"/>
</dbReference>
<proteinExistence type="predicted"/>
<evidence type="ECO:0000256" key="3">
    <source>
        <dbReference type="ARBA" id="ARBA00022989"/>
    </source>
</evidence>
<reference evidence="6" key="1">
    <citation type="submission" date="2024-06" db="EMBL/GenBank/DDBJ databases">
        <title>Mesorhizobium karijinii sp. nov., a symbiont of the iconic Swainsona formosa from arid Australia.</title>
        <authorList>
            <person name="Hill Y.J."/>
            <person name="Watkin E.L.J."/>
            <person name="O'Hara G.W."/>
            <person name="Terpolilli J."/>
            <person name="Tye M.L."/>
            <person name="Kohlmeier M.G."/>
        </authorList>
    </citation>
    <scope>NUCLEOTIDE SEQUENCE</scope>
    <source>
        <strain evidence="6">WSM2240</strain>
    </source>
</reference>
<evidence type="ECO:0000256" key="4">
    <source>
        <dbReference type="ARBA" id="ARBA00023136"/>
    </source>
</evidence>
<name>A0AAU8CVE4_9HYPH</name>
<feature type="transmembrane region" description="Helical" evidence="5">
    <location>
        <begin position="50"/>
        <end position="70"/>
    </location>
</feature>
<dbReference type="EMBL" id="CP159253">
    <property type="protein sequence ID" value="XCG50612.1"/>
    <property type="molecule type" value="Genomic_DNA"/>
</dbReference>
<keyword evidence="2 5" id="KW-0812">Transmembrane</keyword>
<keyword evidence="6" id="KW-0489">Methyltransferase</keyword>
<organism evidence="6">
    <name type="scientific">Mesorhizobium sp. WSM2240</name>
    <dbReference type="NCBI Taxonomy" id="3228851"/>
    <lineage>
        <taxon>Bacteria</taxon>
        <taxon>Pseudomonadati</taxon>
        <taxon>Pseudomonadota</taxon>
        <taxon>Alphaproteobacteria</taxon>
        <taxon>Hyphomicrobiales</taxon>
        <taxon>Phyllobacteriaceae</taxon>
        <taxon>Mesorhizobium</taxon>
    </lineage>
</organism>
<dbReference type="EC" id="2.1.1.100" evidence="6"/>
<evidence type="ECO:0000256" key="5">
    <source>
        <dbReference type="SAM" id="Phobius"/>
    </source>
</evidence>
<evidence type="ECO:0000256" key="2">
    <source>
        <dbReference type="ARBA" id="ARBA00022692"/>
    </source>
</evidence>
<dbReference type="Gene3D" id="1.20.120.1630">
    <property type="match status" value="1"/>
</dbReference>
<feature type="transmembrane region" description="Helical" evidence="5">
    <location>
        <begin position="20"/>
        <end position="38"/>
    </location>
</feature>
<dbReference type="GO" id="GO:0004671">
    <property type="term" value="F:protein C-terminal S-isoprenylcysteine carboxyl O-methyltransferase activity"/>
    <property type="evidence" value="ECO:0007669"/>
    <property type="project" value="UniProtKB-EC"/>
</dbReference>
<accession>A0AAU8CVE4</accession>
<dbReference type="EC" id="2.1.1.334" evidence="6"/>
<keyword evidence="3 5" id="KW-1133">Transmembrane helix</keyword>